<accession>A0A238DA55</accession>
<dbReference type="Proteomes" id="UP000214566">
    <property type="component" value="Unassembled WGS sequence"/>
</dbReference>
<feature type="region of interest" description="Disordered" evidence="1">
    <location>
        <begin position="39"/>
        <end position="64"/>
    </location>
</feature>
<dbReference type="Pfam" id="PF13936">
    <property type="entry name" value="HTH_38"/>
    <property type="match status" value="1"/>
</dbReference>
<organism evidence="3 4">
    <name type="scientific">Thiomonas delicata</name>
    <name type="common">Thiomonas cuprina</name>
    <dbReference type="NCBI Taxonomy" id="364030"/>
    <lineage>
        <taxon>Bacteria</taxon>
        <taxon>Pseudomonadati</taxon>
        <taxon>Pseudomonadota</taxon>
        <taxon>Betaproteobacteria</taxon>
        <taxon>Burkholderiales</taxon>
        <taxon>Thiomonas</taxon>
    </lineage>
</organism>
<sequence>MPRFAIRKAEKVSLRDMARRLDRSPSTLTRELARNAQVNATGYDAMVGQTPRPQSPCDEAGPQQRAVGWGAVREMLAWKWSPLEIAATLKRTYPDDSSRHVFYETIYNAI</sequence>
<reference evidence="3 4" key="1">
    <citation type="submission" date="2016-06" db="EMBL/GenBank/DDBJ databases">
        <authorList>
            <person name="Kjaerup R.B."/>
            <person name="Dalgaard T.S."/>
            <person name="Juul-Madsen H.R."/>
        </authorList>
    </citation>
    <scope>NUCLEOTIDE SEQUENCE [LARGE SCALE GENOMIC DNA]</scope>
    <source>
        <strain evidence="3 4">DSM 16361</strain>
    </source>
</reference>
<name>A0A238DA55_THIDL</name>
<protein>
    <submittedName>
        <fullName evidence="3">Transposase</fullName>
    </submittedName>
</protein>
<proteinExistence type="predicted"/>
<dbReference type="InterPro" id="IPR025246">
    <property type="entry name" value="IS30-like_HTH"/>
</dbReference>
<feature type="domain" description="Transposase IS30-like HTH" evidence="2">
    <location>
        <begin position="6"/>
        <end position="35"/>
    </location>
</feature>
<dbReference type="EMBL" id="FLMQ01000058">
    <property type="protein sequence ID" value="SBP90050.1"/>
    <property type="molecule type" value="Genomic_DNA"/>
</dbReference>
<evidence type="ECO:0000259" key="2">
    <source>
        <dbReference type="Pfam" id="PF13936"/>
    </source>
</evidence>
<dbReference type="AlphaFoldDB" id="A0A238DA55"/>
<evidence type="ECO:0000313" key="3">
    <source>
        <dbReference type="EMBL" id="SBP90050.1"/>
    </source>
</evidence>
<dbReference type="OrthoDB" id="9803231at2"/>
<gene>
    <name evidence="3" type="ORF">THIARS_90200</name>
</gene>
<evidence type="ECO:0000313" key="4">
    <source>
        <dbReference type="Proteomes" id="UP000214566"/>
    </source>
</evidence>
<evidence type="ECO:0000256" key="1">
    <source>
        <dbReference type="SAM" id="MobiDB-lite"/>
    </source>
</evidence>
<keyword evidence="4" id="KW-1185">Reference proteome</keyword>